<keyword evidence="1" id="KW-0808">Transferase</keyword>
<dbReference type="Proteomes" id="UP000192468">
    <property type="component" value="Unassembled WGS sequence"/>
</dbReference>
<name>A0A1W1XKE2_9CLOT</name>
<gene>
    <name evidence="3" type="ORF">SAMN02745134_02147</name>
</gene>
<dbReference type="STRING" id="1121291.SAMN02745134_02147"/>
<dbReference type="InterPro" id="IPR000891">
    <property type="entry name" value="PYR_CT"/>
</dbReference>
<protein>
    <submittedName>
        <fullName evidence="3">Isopropylmalate/homocitrate/citramalate synthases</fullName>
    </submittedName>
</protein>
<dbReference type="Pfam" id="PF00682">
    <property type="entry name" value="HMGL-like"/>
    <property type="match status" value="1"/>
</dbReference>
<reference evidence="3 4" key="1">
    <citation type="submission" date="2017-04" db="EMBL/GenBank/DDBJ databases">
        <authorList>
            <person name="Afonso C.L."/>
            <person name="Miller P.J."/>
            <person name="Scott M.A."/>
            <person name="Spackman E."/>
            <person name="Goraichik I."/>
            <person name="Dimitrov K.M."/>
            <person name="Suarez D.L."/>
            <person name="Swayne D.E."/>
        </authorList>
    </citation>
    <scope>NUCLEOTIDE SEQUENCE [LARGE SCALE GENOMIC DNA]</scope>
    <source>
        <strain evidence="3 4">DSM 12555</strain>
    </source>
</reference>
<accession>A0A1W1XKE2</accession>
<evidence type="ECO:0000313" key="4">
    <source>
        <dbReference type="Proteomes" id="UP000192468"/>
    </source>
</evidence>
<dbReference type="PANTHER" id="PTHR42880">
    <property type="entry name" value="HOMOCITRATE SYNTHASE"/>
    <property type="match status" value="1"/>
</dbReference>
<dbReference type="CDD" id="cd07947">
    <property type="entry name" value="DRE_TIM_Re_CS"/>
    <property type="match status" value="1"/>
</dbReference>
<dbReference type="Gene3D" id="3.20.20.70">
    <property type="entry name" value="Aldolase class I"/>
    <property type="match status" value="1"/>
</dbReference>
<evidence type="ECO:0000256" key="1">
    <source>
        <dbReference type="ARBA" id="ARBA00022679"/>
    </source>
</evidence>
<dbReference type="PANTHER" id="PTHR42880:SF1">
    <property type="entry name" value="ISOPROPYLMALATE_HOMOCITRATE_CITRAMALATE SYNTHASE FAMILY PROTEIN"/>
    <property type="match status" value="1"/>
</dbReference>
<dbReference type="PROSITE" id="PS50991">
    <property type="entry name" value="PYR_CT"/>
    <property type="match status" value="1"/>
</dbReference>
<dbReference type="GO" id="GO:0016740">
    <property type="term" value="F:transferase activity"/>
    <property type="evidence" value="ECO:0007669"/>
    <property type="project" value="UniProtKB-KW"/>
</dbReference>
<evidence type="ECO:0000313" key="3">
    <source>
        <dbReference type="EMBL" id="SMC24395.1"/>
    </source>
</evidence>
<dbReference type="AlphaFoldDB" id="A0A1W1XKE2"/>
<evidence type="ECO:0000259" key="2">
    <source>
        <dbReference type="PROSITE" id="PS50991"/>
    </source>
</evidence>
<dbReference type="InterPro" id="IPR013785">
    <property type="entry name" value="Aldolase_TIM"/>
</dbReference>
<dbReference type="SUPFAM" id="SSF51569">
    <property type="entry name" value="Aldolase"/>
    <property type="match status" value="1"/>
</dbReference>
<keyword evidence="4" id="KW-1185">Reference proteome</keyword>
<proteinExistence type="predicted"/>
<feature type="domain" description="Pyruvate carboxyltransferase" evidence="2">
    <location>
        <begin position="54"/>
        <end position="324"/>
    </location>
</feature>
<dbReference type="EMBL" id="FWXH01000007">
    <property type="protein sequence ID" value="SMC24395.1"/>
    <property type="molecule type" value="Genomic_DNA"/>
</dbReference>
<organism evidence="3 4">
    <name type="scientific">Clostridium acidisoli DSM 12555</name>
    <dbReference type="NCBI Taxonomy" id="1121291"/>
    <lineage>
        <taxon>Bacteria</taxon>
        <taxon>Bacillati</taxon>
        <taxon>Bacillota</taxon>
        <taxon>Clostridia</taxon>
        <taxon>Eubacteriales</taxon>
        <taxon>Clostridiaceae</taxon>
        <taxon>Clostridium</taxon>
    </lineage>
</organism>
<sequence length="461" mass="52530">MEFHLDADKKISKFNYEVEDVNEPNLYREIFPYSEVPKVKFDGDSVVMDLPNDIYITDTTFRDGQQSMTPFKEHQIVDIFKYLNKLDNNSGIIKQTEFFTYTSRDIKAIEKCLSLGYKFPEITTWIRANLDELEIIKKLGIKETGILMSCSDYHIFKKFKSTRKEIFNKYVAVAAKALEYGIVPRVHLEDITRADFFGFVIPLVNKLMEMSKQAKIQIKIRACDTLGLGVSYPQATLPRSIPRIIAGLRKYGNVPADALEWHGHNDFYHVVPGAESAWLYGCSSVNTTLFGIGERTGNCPLEAMVMEYAQIKGNTKNMNLKVITEIAHYFSNVMGYEIPARTPFVGSDFNLTRAGIHADGMLKDEEIYNIFDTSKILERPILIAVNEYSGLAGIAAWINTYFKLKNEDKISKKDERIAQLKKWVDAEYESGRNSAISNKEFELVVKSVFQELICVEGSYAG</sequence>